<name>A0A840DN24_9MICO</name>
<dbReference type="Proteomes" id="UP000571183">
    <property type="component" value="Unassembled WGS sequence"/>
</dbReference>
<feature type="coiled-coil region" evidence="3">
    <location>
        <begin position="302"/>
        <end position="329"/>
    </location>
</feature>
<feature type="domain" description="Prephenate/arogenate dehydrogenase" evidence="4">
    <location>
        <begin position="12"/>
        <end position="293"/>
    </location>
</feature>
<keyword evidence="6" id="KW-1185">Reference proteome</keyword>
<dbReference type="Gene3D" id="3.40.50.720">
    <property type="entry name" value="NAD(P)-binding Rossmann-like Domain"/>
    <property type="match status" value="1"/>
</dbReference>
<keyword evidence="3" id="KW-0175">Coiled coil</keyword>
<evidence type="ECO:0000313" key="5">
    <source>
        <dbReference type="EMBL" id="MBB4070949.1"/>
    </source>
</evidence>
<dbReference type="InterPro" id="IPR046825">
    <property type="entry name" value="PDH_C"/>
</dbReference>
<dbReference type="Gene3D" id="1.10.3660.10">
    <property type="entry name" value="6-phosphogluconate dehydrogenase C-terminal like domain"/>
    <property type="match status" value="1"/>
</dbReference>
<dbReference type="GO" id="GO:0004665">
    <property type="term" value="F:prephenate dehydrogenase (NADP+) activity"/>
    <property type="evidence" value="ECO:0007669"/>
    <property type="project" value="InterPro"/>
</dbReference>
<comment type="similarity">
    <text evidence="1">Belongs to the prephenate/arogenate dehydrogenase family.</text>
</comment>
<evidence type="ECO:0000256" key="1">
    <source>
        <dbReference type="ARBA" id="ARBA00007964"/>
    </source>
</evidence>
<comment type="caution">
    <text evidence="5">The sequence shown here is derived from an EMBL/GenBank/DDBJ whole genome shotgun (WGS) entry which is preliminary data.</text>
</comment>
<dbReference type="InterPro" id="IPR036291">
    <property type="entry name" value="NAD(P)-bd_dom_sf"/>
</dbReference>
<protein>
    <submittedName>
        <fullName evidence="5">Prephenate dehydrogenase</fullName>
        <ecNumber evidence="5">1.3.1.12</ecNumber>
    </submittedName>
</protein>
<evidence type="ECO:0000256" key="3">
    <source>
        <dbReference type="SAM" id="Coils"/>
    </source>
</evidence>
<dbReference type="AlphaFoldDB" id="A0A840DN24"/>
<dbReference type="GO" id="GO:0008977">
    <property type="term" value="F:prephenate dehydrogenase (NAD+) activity"/>
    <property type="evidence" value="ECO:0007669"/>
    <property type="project" value="UniProtKB-EC"/>
</dbReference>
<dbReference type="InterPro" id="IPR046826">
    <property type="entry name" value="PDH_N"/>
</dbReference>
<dbReference type="SUPFAM" id="SSF48179">
    <property type="entry name" value="6-phosphogluconate dehydrogenase C-terminal domain-like"/>
    <property type="match status" value="1"/>
</dbReference>
<dbReference type="PROSITE" id="PS51176">
    <property type="entry name" value="PDH_ADH"/>
    <property type="match status" value="1"/>
</dbReference>
<proteinExistence type="inferred from homology"/>
<evidence type="ECO:0000259" key="4">
    <source>
        <dbReference type="PROSITE" id="PS51176"/>
    </source>
</evidence>
<sequence>MSDAQLASRVTGSVHIIGAGLLGSSIGLALRAKGTAVTIEDISEAAAALAIDYGAGSALQPGQQPDLVVVATPPDQAADVIAAALVRFPQAIVTDVTSVKWQPLKQLQQRGIDLTRYVGSHPMAGREKGGTIMARADLFVGRPWVICRDADTPALALALVEAVALEVGAVPMEWQPDEHDSAVAAVSHLPQVVASLLAAQLLSVKSDYLGLAGGGLRDTTRIAASDPRLWIQILTANSEPVAELLERLGADIADFAAALRDPAAHGSRTKIAQLLAAGNAGLERVPGKHGSSRSFATLNVIIADERGQLAQLFSDLDELEINMEDFRLEHSPGAAIGFAEISVLPEAEERALAALSKRGWRIV</sequence>
<organism evidence="5 6">
    <name type="scientific">Canibacter oris</name>
    <dbReference type="NCBI Taxonomy" id="1365628"/>
    <lineage>
        <taxon>Bacteria</taxon>
        <taxon>Bacillati</taxon>
        <taxon>Actinomycetota</taxon>
        <taxon>Actinomycetes</taxon>
        <taxon>Micrococcales</taxon>
        <taxon>Microbacteriaceae</taxon>
        <taxon>Canibacter</taxon>
    </lineage>
</organism>
<dbReference type="Pfam" id="PF02153">
    <property type="entry name" value="PDH_N"/>
    <property type="match status" value="1"/>
</dbReference>
<dbReference type="InterPro" id="IPR003099">
    <property type="entry name" value="Prephen_DH"/>
</dbReference>
<gene>
    <name evidence="5" type="ORF">F5897_000233</name>
</gene>
<dbReference type="Pfam" id="PF20463">
    <property type="entry name" value="PDH_C"/>
    <property type="match status" value="1"/>
</dbReference>
<dbReference type="PANTHER" id="PTHR21363:SF0">
    <property type="entry name" value="PREPHENATE DEHYDROGENASE [NADP(+)]"/>
    <property type="match status" value="1"/>
</dbReference>
<dbReference type="GO" id="GO:0070403">
    <property type="term" value="F:NAD+ binding"/>
    <property type="evidence" value="ECO:0007669"/>
    <property type="project" value="InterPro"/>
</dbReference>
<dbReference type="EMBL" id="JACIFD010000002">
    <property type="protein sequence ID" value="MBB4070949.1"/>
    <property type="molecule type" value="Genomic_DNA"/>
</dbReference>
<dbReference type="NCBIfam" id="NF005112">
    <property type="entry name" value="PRK06545.2-4"/>
    <property type="match status" value="1"/>
</dbReference>
<dbReference type="InterPro" id="IPR050812">
    <property type="entry name" value="Preph/Arog_dehydrog"/>
</dbReference>
<dbReference type="EC" id="1.3.1.12" evidence="5"/>
<dbReference type="RefSeq" id="WP_124824328.1">
    <property type="nucleotide sequence ID" value="NZ_JACIFD010000002.1"/>
</dbReference>
<dbReference type="GO" id="GO:0006571">
    <property type="term" value="P:tyrosine biosynthetic process"/>
    <property type="evidence" value="ECO:0007669"/>
    <property type="project" value="InterPro"/>
</dbReference>
<keyword evidence="2 5" id="KW-0560">Oxidoreductase</keyword>
<evidence type="ECO:0000313" key="6">
    <source>
        <dbReference type="Proteomes" id="UP000571183"/>
    </source>
</evidence>
<dbReference type="InterPro" id="IPR008927">
    <property type="entry name" value="6-PGluconate_DH-like_C_sf"/>
</dbReference>
<evidence type="ECO:0000256" key="2">
    <source>
        <dbReference type="ARBA" id="ARBA00023002"/>
    </source>
</evidence>
<dbReference type="NCBIfam" id="NF005111">
    <property type="entry name" value="PRK06545.2-3"/>
    <property type="match status" value="1"/>
</dbReference>
<reference evidence="5" key="1">
    <citation type="submission" date="2020-08" db="EMBL/GenBank/DDBJ databases">
        <title>Sequencing the genomes of 1000 actinobacteria strains.</title>
        <authorList>
            <person name="Klenk H.-P."/>
        </authorList>
    </citation>
    <scope>NUCLEOTIDE SEQUENCE [LARGE SCALE GENOMIC DNA]</scope>
    <source>
        <strain evidence="5">DSM 27064</strain>
    </source>
</reference>
<dbReference type="PANTHER" id="PTHR21363">
    <property type="entry name" value="PREPHENATE DEHYDROGENASE"/>
    <property type="match status" value="1"/>
</dbReference>
<accession>A0A840DN24</accession>
<dbReference type="SUPFAM" id="SSF51735">
    <property type="entry name" value="NAD(P)-binding Rossmann-fold domains"/>
    <property type="match status" value="1"/>
</dbReference>